<name>A0AAD5K2F2_9FUNG</name>
<feature type="active site" evidence="3">
    <location>
        <position position="323"/>
    </location>
</feature>
<evidence type="ECO:0000256" key="2">
    <source>
        <dbReference type="ARBA" id="ARBA00022750"/>
    </source>
</evidence>
<reference evidence="8" key="2">
    <citation type="submission" date="2023-02" db="EMBL/GenBank/DDBJ databases">
        <authorList>
            <consortium name="DOE Joint Genome Institute"/>
            <person name="Mondo S.J."/>
            <person name="Chang Y."/>
            <person name="Wang Y."/>
            <person name="Ahrendt S."/>
            <person name="Andreopoulos W."/>
            <person name="Barry K."/>
            <person name="Beard J."/>
            <person name="Benny G.L."/>
            <person name="Blankenship S."/>
            <person name="Bonito G."/>
            <person name="Cuomo C."/>
            <person name="Desiro A."/>
            <person name="Gervers K.A."/>
            <person name="Hundley H."/>
            <person name="Kuo A."/>
            <person name="LaButti K."/>
            <person name="Lang B.F."/>
            <person name="Lipzen A."/>
            <person name="O'Donnell K."/>
            <person name="Pangilinan J."/>
            <person name="Reynolds N."/>
            <person name="Sandor L."/>
            <person name="Smith M.W."/>
            <person name="Tsang A."/>
            <person name="Grigoriev I.V."/>
            <person name="Stajich J.E."/>
            <person name="Spatafora J.W."/>
        </authorList>
    </citation>
    <scope>NUCLEOTIDE SEQUENCE</scope>
    <source>
        <strain evidence="8">RSA 2281</strain>
    </source>
</reference>
<dbReference type="PANTHER" id="PTHR47966">
    <property type="entry name" value="BETA-SITE APP-CLEAVING ENZYME, ISOFORM A-RELATED"/>
    <property type="match status" value="1"/>
</dbReference>
<protein>
    <submittedName>
        <fullName evidence="8">Aspartic peptidase domain-containing protein</fullName>
    </submittedName>
</protein>
<evidence type="ECO:0000256" key="6">
    <source>
        <dbReference type="SAM" id="SignalP"/>
    </source>
</evidence>
<dbReference type="InterPro" id="IPR034164">
    <property type="entry name" value="Pepsin-like_dom"/>
</dbReference>
<dbReference type="PROSITE" id="PS51767">
    <property type="entry name" value="PEPTIDASE_A1"/>
    <property type="match status" value="1"/>
</dbReference>
<sequence>MLLDHCCFLTIVFFMCSTLALPTAPSLKVKKPIVIPAHRMRQSSIRLDLERQKKSRLHHPGALELDVSGVGGALAIELNIGTPCQPFLLLFDTGSSDTWIPGQNCSKNDGCLSGRVYRPDRSKTFATVPKDVQLFNATYGSGAAIGTYFTDTINFNGTQLKNQTLASVHKSSGSLALQSTDENDNQQQIMDGVFGAGFPDLTVMAHNNEDERHPSYNPILQSLYEAGLLPSPVFSIYLNENNDSKDPGDITTGGSLVLGGIHDLIDEKQLRYTKVVQDEQYKKYMHWTAMITSIRLDHHQQQQKSNSTKQKNFLSKPTVFTFDTGTTMTLLPKEMAAPLIRSIWPHAQVDGSDETSGASYFKIPNCSKNIPSGNLTLELPSDGSSLEPSFTLSVPFSNLLEPMNDGGISGQESDICQVLIASWDVPIIGNMFMANFITTFDFGDVKRMGFAPIPSH</sequence>
<organism evidence="8 9">
    <name type="scientific">Phascolomyces articulosus</name>
    <dbReference type="NCBI Taxonomy" id="60185"/>
    <lineage>
        <taxon>Eukaryota</taxon>
        <taxon>Fungi</taxon>
        <taxon>Fungi incertae sedis</taxon>
        <taxon>Mucoromycota</taxon>
        <taxon>Mucoromycotina</taxon>
        <taxon>Mucoromycetes</taxon>
        <taxon>Mucorales</taxon>
        <taxon>Lichtheimiaceae</taxon>
        <taxon>Phascolomyces</taxon>
    </lineage>
</organism>
<evidence type="ECO:0000256" key="5">
    <source>
        <dbReference type="RuleBase" id="RU000454"/>
    </source>
</evidence>
<dbReference type="PRINTS" id="PR00792">
    <property type="entry name" value="PEPSIN"/>
</dbReference>
<reference evidence="8" key="1">
    <citation type="journal article" date="2022" name="IScience">
        <title>Evolution of zygomycete secretomes and the origins of terrestrial fungal ecologies.</title>
        <authorList>
            <person name="Chang Y."/>
            <person name="Wang Y."/>
            <person name="Mondo S."/>
            <person name="Ahrendt S."/>
            <person name="Andreopoulos W."/>
            <person name="Barry K."/>
            <person name="Beard J."/>
            <person name="Benny G.L."/>
            <person name="Blankenship S."/>
            <person name="Bonito G."/>
            <person name="Cuomo C."/>
            <person name="Desiro A."/>
            <person name="Gervers K.A."/>
            <person name="Hundley H."/>
            <person name="Kuo A."/>
            <person name="LaButti K."/>
            <person name="Lang B.F."/>
            <person name="Lipzen A."/>
            <person name="O'Donnell K."/>
            <person name="Pangilinan J."/>
            <person name="Reynolds N."/>
            <person name="Sandor L."/>
            <person name="Smith M.E."/>
            <person name="Tsang A."/>
            <person name="Grigoriev I.V."/>
            <person name="Stajich J.E."/>
            <person name="Spatafora J.W."/>
        </authorList>
    </citation>
    <scope>NUCLEOTIDE SEQUENCE</scope>
    <source>
        <strain evidence="8">RSA 2281</strain>
    </source>
</reference>
<dbReference type="GO" id="GO:0006508">
    <property type="term" value="P:proteolysis"/>
    <property type="evidence" value="ECO:0007669"/>
    <property type="project" value="UniProtKB-KW"/>
</dbReference>
<dbReference type="CDD" id="cd05471">
    <property type="entry name" value="pepsin_like"/>
    <property type="match status" value="1"/>
</dbReference>
<feature type="active site" evidence="3">
    <location>
        <position position="92"/>
    </location>
</feature>
<dbReference type="EMBL" id="JAIXMP010000011">
    <property type="protein sequence ID" value="KAI9265215.1"/>
    <property type="molecule type" value="Genomic_DNA"/>
</dbReference>
<evidence type="ECO:0000313" key="8">
    <source>
        <dbReference type="EMBL" id="KAI9265215.1"/>
    </source>
</evidence>
<dbReference type="InterPro" id="IPR001969">
    <property type="entry name" value="Aspartic_peptidase_AS"/>
</dbReference>
<dbReference type="InterPro" id="IPR021109">
    <property type="entry name" value="Peptidase_aspartic_dom_sf"/>
</dbReference>
<keyword evidence="5" id="KW-0645">Protease</keyword>
<dbReference type="SUPFAM" id="SSF50630">
    <property type="entry name" value="Acid proteases"/>
    <property type="match status" value="1"/>
</dbReference>
<dbReference type="PROSITE" id="PS00141">
    <property type="entry name" value="ASP_PROTEASE"/>
    <property type="match status" value="2"/>
</dbReference>
<feature type="domain" description="Peptidase A1" evidence="7">
    <location>
        <begin position="74"/>
        <end position="451"/>
    </location>
</feature>
<accession>A0AAD5K2F2</accession>
<gene>
    <name evidence="8" type="ORF">BDA99DRAFT_508059</name>
</gene>
<keyword evidence="6" id="KW-0732">Signal</keyword>
<dbReference type="Pfam" id="PF00026">
    <property type="entry name" value="Asp"/>
    <property type="match status" value="1"/>
</dbReference>
<keyword evidence="9" id="KW-1185">Reference proteome</keyword>
<comment type="caution">
    <text evidence="8">The sequence shown here is derived from an EMBL/GenBank/DDBJ whole genome shotgun (WGS) entry which is preliminary data.</text>
</comment>
<keyword evidence="2 5" id="KW-0064">Aspartyl protease</keyword>
<comment type="similarity">
    <text evidence="1 5">Belongs to the peptidase A1 family.</text>
</comment>
<feature type="disulfide bond" evidence="4">
    <location>
        <begin position="105"/>
        <end position="111"/>
    </location>
</feature>
<evidence type="ECO:0000256" key="1">
    <source>
        <dbReference type="ARBA" id="ARBA00007447"/>
    </source>
</evidence>
<dbReference type="PANTHER" id="PTHR47966:SF74">
    <property type="entry name" value="AGR407CP"/>
    <property type="match status" value="1"/>
</dbReference>
<dbReference type="GO" id="GO:0004190">
    <property type="term" value="F:aspartic-type endopeptidase activity"/>
    <property type="evidence" value="ECO:0007669"/>
    <property type="project" value="UniProtKB-KW"/>
</dbReference>
<dbReference type="Gene3D" id="2.40.70.10">
    <property type="entry name" value="Acid Proteases"/>
    <property type="match status" value="2"/>
</dbReference>
<keyword evidence="4" id="KW-1015">Disulfide bond</keyword>
<dbReference type="InterPro" id="IPR001461">
    <property type="entry name" value="Aspartic_peptidase_A1"/>
</dbReference>
<evidence type="ECO:0000256" key="3">
    <source>
        <dbReference type="PIRSR" id="PIRSR601461-1"/>
    </source>
</evidence>
<evidence type="ECO:0000259" key="7">
    <source>
        <dbReference type="PROSITE" id="PS51767"/>
    </source>
</evidence>
<dbReference type="AlphaFoldDB" id="A0AAD5K2F2"/>
<feature type="chain" id="PRO_5042011973" evidence="6">
    <location>
        <begin position="21"/>
        <end position="456"/>
    </location>
</feature>
<feature type="signal peptide" evidence="6">
    <location>
        <begin position="1"/>
        <end position="20"/>
    </location>
</feature>
<evidence type="ECO:0000313" key="9">
    <source>
        <dbReference type="Proteomes" id="UP001209540"/>
    </source>
</evidence>
<dbReference type="InterPro" id="IPR033121">
    <property type="entry name" value="PEPTIDASE_A1"/>
</dbReference>
<evidence type="ECO:0000256" key="4">
    <source>
        <dbReference type="PIRSR" id="PIRSR601461-2"/>
    </source>
</evidence>
<keyword evidence="5" id="KW-0378">Hydrolase</keyword>
<proteinExistence type="inferred from homology"/>
<dbReference type="Proteomes" id="UP001209540">
    <property type="component" value="Unassembled WGS sequence"/>
</dbReference>